<reference evidence="2" key="1">
    <citation type="journal article" date="2014" name="Int. J. Syst. Evol. Microbiol.">
        <title>Complete genome sequence of Corynebacterium casei LMG S-19264T (=DSM 44701T), isolated from a smear-ripened cheese.</title>
        <authorList>
            <consortium name="US DOE Joint Genome Institute (JGI-PGF)"/>
            <person name="Walter F."/>
            <person name="Albersmeier A."/>
            <person name="Kalinowski J."/>
            <person name="Ruckert C."/>
        </authorList>
    </citation>
    <scope>NUCLEOTIDE SEQUENCE</scope>
    <source>
        <strain evidence="2">JCM 4714</strain>
    </source>
</reference>
<evidence type="ECO:0000313" key="3">
    <source>
        <dbReference type="Proteomes" id="UP000655443"/>
    </source>
</evidence>
<feature type="compositionally biased region" description="Basic and acidic residues" evidence="1">
    <location>
        <begin position="44"/>
        <end position="58"/>
    </location>
</feature>
<evidence type="ECO:0000256" key="1">
    <source>
        <dbReference type="SAM" id="MobiDB-lite"/>
    </source>
</evidence>
<dbReference type="AlphaFoldDB" id="A0A918YN08"/>
<proteinExistence type="predicted"/>
<gene>
    <name evidence="2" type="ORF">GCM10010339_60030</name>
</gene>
<name>A0A918YN08_9ACTN</name>
<protein>
    <submittedName>
        <fullName evidence="2">Uncharacterized protein</fullName>
    </submittedName>
</protein>
<feature type="compositionally biased region" description="Basic and acidic residues" evidence="1">
    <location>
        <begin position="13"/>
        <end position="30"/>
    </location>
</feature>
<dbReference type="EMBL" id="BMVG01000018">
    <property type="protein sequence ID" value="GHE09038.1"/>
    <property type="molecule type" value="Genomic_DNA"/>
</dbReference>
<feature type="compositionally biased region" description="Polar residues" evidence="1">
    <location>
        <begin position="1"/>
        <end position="11"/>
    </location>
</feature>
<sequence length="96" mass="10262">MDSRQLGSSQLLRGEHVGVGHRERPGEGRRRGLSQLIGTFPADGAKEGEVYNKHHAGDDDSTPSVQDREPQSTTANLETAPLDQLPAAGDGMLSNE</sequence>
<dbReference type="Proteomes" id="UP000655443">
    <property type="component" value="Unassembled WGS sequence"/>
</dbReference>
<accession>A0A918YN08</accession>
<feature type="region of interest" description="Disordered" evidence="1">
    <location>
        <begin position="1"/>
        <end position="96"/>
    </location>
</feature>
<dbReference type="RefSeq" id="WP_189956745.1">
    <property type="nucleotide sequence ID" value="NZ_BMVG01000018.1"/>
</dbReference>
<organism evidence="2 3">
    <name type="scientific">Streptomyces alanosinicus</name>
    <dbReference type="NCBI Taxonomy" id="68171"/>
    <lineage>
        <taxon>Bacteria</taxon>
        <taxon>Bacillati</taxon>
        <taxon>Actinomycetota</taxon>
        <taxon>Actinomycetes</taxon>
        <taxon>Kitasatosporales</taxon>
        <taxon>Streptomycetaceae</taxon>
        <taxon>Streptomyces</taxon>
    </lineage>
</organism>
<reference evidence="2" key="2">
    <citation type="submission" date="2020-09" db="EMBL/GenBank/DDBJ databases">
        <authorList>
            <person name="Sun Q."/>
            <person name="Ohkuma M."/>
        </authorList>
    </citation>
    <scope>NUCLEOTIDE SEQUENCE</scope>
    <source>
        <strain evidence="2">JCM 4714</strain>
    </source>
</reference>
<comment type="caution">
    <text evidence="2">The sequence shown here is derived from an EMBL/GenBank/DDBJ whole genome shotgun (WGS) entry which is preliminary data.</text>
</comment>
<keyword evidence="3" id="KW-1185">Reference proteome</keyword>
<evidence type="ECO:0000313" key="2">
    <source>
        <dbReference type="EMBL" id="GHE09038.1"/>
    </source>
</evidence>